<organism evidence="2 3">
    <name type="scientific">Trichinella spiralis</name>
    <name type="common">Trichina worm</name>
    <dbReference type="NCBI Taxonomy" id="6334"/>
    <lineage>
        <taxon>Eukaryota</taxon>
        <taxon>Metazoa</taxon>
        <taxon>Ecdysozoa</taxon>
        <taxon>Nematoda</taxon>
        <taxon>Enoplea</taxon>
        <taxon>Dorylaimia</taxon>
        <taxon>Trichinellida</taxon>
        <taxon>Trichinellidae</taxon>
        <taxon>Trichinella</taxon>
    </lineage>
</organism>
<name>A0ABR3KW89_TRISP</name>
<gene>
    <name evidence="2" type="ORF">TSPI_01156</name>
</gene>
<evidence type="ECO:0000256" key="1">
    <source>
        <dbReference type="SAM" id="Phobius"/>
    </source>
</evidence>
<keyword evidence="1" id="KW-0812">Transmembrane</keyword>
<sequence>MPIVTWLPYMRILLNLYGLLFFLPVLLSQLPTFLSSGKKCDRKTYTRKGGGNFRQRRARFGQRSALD</sequence>
<dbReference type="EMBL" id="JBEUSY010000165">
    <property type="protein sequence ID" value="KAL1243704.1"/>
    <property type="molecule type" value="Genomic_DNA"/>
</dbReference>
<evidence type="ECO:0000313" key="3">
    <source>
        <dbReference type="Proteomes" id="UP001558632"/>
    </source>
</evidence>
<proteinExistence type="predicted"/>
<accession>A0ABR3KW89</accession>
<keyword evidence="3" id="KW-1185">Reference proteome</keyword>
<feature type="transmembrane region" description="Helical" evidence="1">
    <location>
        <begin position="12"/>
        <end position="34"/>
    </location>
</feature>
<reference evidence="2 3" key="1">
    <citation type="submission" date="2024-07" db="EMBL/GenBank/DDBJ databases">
        <title>Enhanced genomic and transcriptomic resources for Trichinella pseudospiralis and T. spiralis underpin the discovery of pronounced molecular differences between stages and species.</title>
        <authorList>
            <person name="Pasi K.K."/>
            <person name="La Rosa G."/>
            <person name="Gomez-Morales M.A."/>
            <person name="Tosini F."/>
            <person name="Sumanam S."/>
            <person name="Young N.D."/>
            <person name="Chang B.C."/>
            <person name="Robin G.B."/>
        </authorList>
    </citation>
    <scope>NUCLEOTIDE SEQUENCE [LARGE SCALE GENOMIC DNA]</scope>
    <source>
        <strain evidence="2">ISS534</strain>
    </source>
</reference>
<comment type="caution">
    <text evidence="2">The sequence shown here is derived from an EMBL/GenBank/DDBJ whole genome shotgun (WGS) entry which is preliminary data.</text>
</comment>
<dbReference type="Proteomes" id="UP001558632">
    <property type="component" value="Unassembled WGS sequence"/>
</dbReference>
<protein>
    <submittedName>
        <fullName evidence="2">Autophagy-related protein</fullName>
    </submittedName>
</protein>
<evidence type="ECO:0000313" key="2">
    <source>
        <dbReference type="EMBL" id="KAL1243704.1"/>
    </source>
</evidence>
<keyword evidence="1" id="KW-1133">Transmembrane helix</keyword>
<keyword evidence="1" id="KW-0472">Membrane</keyword>